<dbReference type="Proteomes" id="UP000655420">
    <property type="component" value="Unassembled WGS sequence"/>
</dbReference>
<protein>
    <recommendedName>
        <fullName evidence="2">Poly(3-hydroxyalkanoate) polymerase subunit PhaE</fullName>
    </recommendedName>
</protein>
<evidence type="ECO:0000256" key="1">
    <source>
        <dbReference type="ARBA" id="ARBA00004683"/>
    </source>
</evidence>
<gene>
    <name evidence="4" type="ORF">H0I76_12935</name>
</gene>
<dbReference type="EMBL" id="JAEHHL010000007">
    <property type="protein sequence ID" value="MBK0400098.1"/>
    <property type="molecule type" value="Genomic_DNA"/>
</dbReference>
<comment type="caution">
    <text evidence="4">The sequence shown here is derived from an EMBL/GenBank/DDBJ whole genome shotgun (WGS) entry which is preliminary data.</text>
</comment>
<dbReference type="Pfam" id="PF09712">
    <property type="entry name" value="PHA_synth_III_E"/>
    <property type="match status" value="1"/>
</dbReference>
<keyword evidence="5" id="KW-1185">Reference proteome</keyword>
<evidence type="ECO:0000313" key="4">
    <source>
        <dbReference type="EMBL" id="MBK0400098.1"/>
    </source>
</evidence>
<dbReference type="InterPro" id="IPR010123">
    <property type="entry name" value="PHA_synth_III_E"/>
</dbReference>
<accession>A0A8J7M9A6</accession>
<keyword evidence="3" id="KW-0583">PHB biosynthesis</keyword>
<evidence type="ECO:0000313" key="5">
    <source>
        <dbReference type="Proteomes" id="UP000655420"/>
    </source>
</evidence>
<dbReference type="RefSeq" id="WP_200610421.1">
    <property type="nucleotide sequence ID" value="NZ_JAEHHL010000007.1"/>
</dbReference>
<name>A0A8J7M9A6_9RHOB</name>
<comment type="pathway">
    <text evidence="1">Biopolymer metabolism; poly-(R)-3-hydroxybutanoate biosynthesis.</text>
</comment>
<reference evidence="4" key="1">
    <citation type="submission" date="2020-12" db="EMBL/GenBank/DDBJ databases">
        <title>Bacterial taxonomy.</title>
        <authorList>
            <person name="Pan X."/>
        </authorList>
    </citation>
    <scope>NUCLEOTIDE SEQUENCE</scope>
    <source>
        <strain evidence="4">M0105</strain>
    </source>
</reference>
<dbReference type="GO" id="GO:0042619">
    <property type="term" value="P:poly-hydroxybutyrate biosynthetic process"/>
    <property type="evidence" value="ECO:0007669"/>
    <property type="project" value="UniProtKB-KW"/>
</dbReference>
<evidence type="ECO:0000256" key="3">
    <source>
        <dbReference type="ARBA" id="ARBA00022752"/>
    </source>
</evidence>
<evidence type="ECO:0000256" key="2">
    <source>
        <dbReference type="ARBA" id="ARBA00019066"/>
    </source>
</evidence>
<dbReference type="UniPathway" id="UPA00917"/>
<dbReference type="AlphaFoldDB" id="A0A8J7M9A6"/>
<sequence length="247" mass="27344">MSDGGGAEGDLFRLWLEGARAFADSNAAGSAAWQRAEALHKAWSRFAEAFAEAHAARHSEPGASPLDPAGWLRPAGQGGMADLWRWFEGPELADILREEREAIRSTREWIAFSAALEQFRAVVAEGWMRAFKAFVERLSAELAAARDEKRPDPDWAQMTALWREVADAEMARTHRSDAFLAAQRDLIEAQIAVRGTLRKRIDRLAGFLGLPTRAELDDLHATVHALRREVRALRAGGGGEQGPDHER</sequence>
<proteinExistence type="predicted"/>
<organism evidence="4 5">
    <name type="scientific">Thermohalobaculum xanthum</name>
    <dbReference type="NCBI Taxonomy" id="2753746"/>
    <lineage>
        <taxon>Bacteria</taxon>
        <taxon>Pseudomonadati</taxon>
        <taxon>Pseudomonadota</taxon>
        <taxon>Alphaproteobacteria</taxon>
        <taxon>Rhodobacterales</taxon>
        <taxon>Paracoccaceae</taxon>
        <taxon>Thermohalobaculum</taxon>
    </lineage>
</organism>